<feature type="domain" description="PucR C-terminal helix-turn-helix" evidence="3">
    <location>
        <begin position="452"/>
        <end position="506"/>
    </location>
</feature>
<reference evidence="5 6" key="1">
    <citation type="submission" date="2019-02" db="EMBL/GenBank/DDBJ databases">
        <title>Paenibacillus sp. nov., isolated from surface-sterilized tissue of Thalictrum simplex L.</title>
        <authorList>
            <person name="Tuo L."/>
        </authorList>
    </citation>
    <scope>NUCLEOTIDE SEQUENCE [LARGE SCALE GENOMIC DNA]</scope>
    <source>
        <strain evidence="5 6">N2SHLJ1</strain>
    </source>
</reference>
<evidence type="ECO:0000259" key="2">
    <source>
        <dbReference type="Pfam" id="PF07905"/>
    </source>
</evidence>
<dbReference type="PANTHER" id="PTHR33744:SF1">
    <property type="entry name" value="DNA-BINDING TRANSCRIPTIONAL ACTIVATOR ADER"/>
    <property type="match status" value="1"/>
</dbReference>
<protein>
    <submittedName>
        <fullName evidence="5">PucR family transcriptional regulator</fullName>
    </submittedName>
</protein>
<dbReference type="EMBL" id="SIRE01000008">
    <property type="protein sequence ID" value="TBL79059.1"/>
    <property type="molecule type" value="Genomic_DNA"/>
</dbReference>
<dbReference type="AlphaFoldDB" id="A0A4Q9DR31"/>
<dbReference type="InterPro" id="IPR025736">
    <property type="entry name" value="PucR_C-HTH_dom"/>
</dbReference>
<accession>A0A4Q9DR31</accession>
<dbReference type="InterPro" id="IPR012914">
    <property type="entry name" value="PucR_dom"/>
</dbReference>
<gene>
    <name evidence="5" type="ORF">EYB31_12605</name>
</gene>
<name>A0A4Q9DR31_9BACL</name>
<dbReference type="InterPro" id="IPR051448">
    <property type="entry name" value="CdaR-like_regulators"/>
</dbReference>
<feature type="domain" description="Purine catabolism PurC-like" evidence="2">
    <location>
        <begin position="10"/>
        <end position="129"/>
    </location>
</feature>
<dbReference type="PANTHER" id="PTHR33744">
    <property type="entry name" value="CARBOHYDRATE DIACID REGULATOR"/>
    <property type="match status" value="1"/>
</dbReference>
<comment type="caution">
    <text evidence="5">The sequence shown here is derived from an EMBL/GenBank/DDBJ whole genome shotgun (WGS) entry which is preliminary data.</text>
</comment>
<evidence type="ECO:0000256" key="1">
    <source>
        <dbReference type="ARBA" id="ARBA00006754"/>
    </source>
</evidence>
<evidence type="ECO:0000313" key="5">
    <source>
        <dbReference type="EMBL" id="TBL79059.1"/>
    </source>
</evidence>
<evidence type="ECO:0000259" key="4">
    <source>
        <dbReference type="Pfam" id="PF17853"/>
    </source>
</evidence>
<dbReference type="InterPro" id="IPR041522">
    <property type="entry name" value="CdaR_GGDEF"/>
</dbReference>
<dbReference type="Pfam" id="PF17853">
    <property type="entry name" value="GGDEF_2"/>
    <property type="match status" value="1"/>
</dbReference>
<dbReference type="Proteomes" id="UP000293142">
    <property type="component" value="Unassembled WGS sequence"/>
</dbReference>
<dbReference type="OrthoDB" id="142218at2"/>
<dbReference type="Pfam" id="PF13556">
    <property type="entry name" value="HTH_30"/>
    <property type="match status" value="1"/>
</dbReference>
<evidence type="ECO:0000259" key="3">
    <source>
        <dbReference type="Pfam" id="PF13556"/>
    </source>
</evidence>
<dbReference type="InterPro" id="IPR042070">
    <property type="entry name" value="PucR_C-HTH_sf"/>
</dbReference>
<evidence type="ECO:0000313" key="6">
    <source>
        <dbReference type="Proteomes" id="UP000293142"/>
    </source>
</evidence>
<proteinExistence type="inferred from homology"/>
<dbReference type="RefSeq" id="WP_131013695.1">
    <property type="nucleotide sequence ID" value="NZ_SIRE01000008.1"/>
</dbReference>
<keyword evidence="6" id="KW-1185">Reference proteome</keyword>
<dbReference type="Gene3D" id="1.10.10.2840">
    <property type="entry name" value="PucR C-terminal helix-turn-helix domain"/>
    <property type="match status" value="1"/>
</dbReference>
<dbReference type="Pfam" id="PF07905">
    <property type="entry name" value="PucR"/>
    <property type="match status" value="1"/>
</dbReference>
<organism evidence="5 6">
    <name type="scientific">Paenibacillus thalictri</name>
    <dbReference type="NCBI Taxonomy" id="2527873"/>
    <lineage>
        <taxon>Bacteria</taxon>
        <taxon>Bacillati</taxon>
        <taxon>Bacillota</taxon>
        <taxon>Bacilli</taxon>
        <taxon>Bacillales</taxon>
        <taxon>Paenibacillaceae</taxon>
        <taxon>Paenibacillus</taxon>
    </lineage>
</organism>
<comment type="similarity">
    <text evidence="1">Belongs to the CdaR family.</text>
</comment>
<sequence length="517" mass="59103">MNFEGVTVRELLRLPILKDAKVIGGEQGLDRIVRYIDIMEVPDIKGWLREGELILTTGYSIRHDPGLLEDVVEQLDLANAAALAVKPERFITKIPQEVIDKSNLHHIPLIQIPPGIPYIDITYNMMEQILDRQAALLRRSEEVYKALTNLVLNNSGLQVMADNVAELIQCPVWVISNTGDVLVSSPQDTQITASMKTRHWDVTVEKQFVGKLIVGKEQLDEFEQVCVEQARLVFSLELMRRKIALDTEVKLRGSFFEELLMGLPLSRQEVDDKGRKLGLLPGWIWEVGMIEGEPSHFEEQSSFLTELQALIQRHSEQRKVRVRSHVQRLGERLILLLATGSSTDPPKKLPAGQEDIKEWPQLLAPLLAKWSGLRTGFGSKCSLWEVHRSYIEARKAIIIGSHLDRNKTVFTFNDVEMFQLLLDASEHVSFDELMDKKIGKLSLYDKQNGTNLVSTLYYYLATGGSLMETARLLYVHRNSVKYRMDRIKEIVGKDFDNPLNRFVYYLCTAFYLLKKED</sequence>
<feature type="domain" description="CdaR GGDEF-like" evidence="4">
    <location>
        <begin position="269"/>
        <end position="397"/>
    </location>
</feature>